<reference evidence="1" key="1">
    <citation type="submission" date="2022-02" db="EMBL/GenBank/DDBJ databases">
        <title>Plant Genome Project.</title>
        <authorList>
            <person name="Zhang R.-G."/>
        </authorList>
    </citation>
    <scope>NUCLEOTIDE SEQUENCE</scope>
    <source>
        <strain evidence="1">AT1</strain>
    </source>
</reference>
<gene>
    <name evidence="1" type="ORF">RHMOL_Rhmol09G0039800</name>
</gene>
<name>A0ACC0MB58_RHOML</name>
<accession>A0ACC0MB58</accession>
<proteinExistence type="predicted"/>
<comment type="caution">
    <text evidence="1">The sequence shown here is derived from an EMBL/GenBank/DDBJ whole genome shotgun (WGS) entry which is preliminary data.</text>
</comment>
<organism evidence="1 2">
    <name type="scientific">Rhododendron molle</name>
    <name type="common">Chinese azalea</name>
    <name type="synonym">Azalea mollis</name>
    <dbReference type="NCBI Taxonomy" id="49168"/>
    <lineage>
        <taxon>Eukaryota</taxon>
        <taxon>Viridiplantae</taxon>
        <taxon>Streptophyta</taxon>
        <taxon>Embryophyta</taxon>
        <taxon>Tracheophyta</taxon>
        <taxon>Spermatophyta</taxon>
        <taxon>Magnoliopsida</taxon>
        <taxon>eudicotyledons</taxon>
        <taxon>Gunneridae</taxon>
        <taxon>Pentapetalae</taxon>
        <taxon>asterids</taxon>
        <taxon>Ericales</taxon>
        <taxon>Ericaceae</taxon>
        <taxon>Ericoideae</taxon>
        <taxon>Rhodoreae</taxon>
        <taxon>Rhododendron</taxon>
    </lineage>
</organism>
<dbReference type="Proteomes" id="UP001062846">
    <property type="component" value="Chromosome 9"/>
</dbReference>
<evidence type="ECO:0000313" key="2">
    <source>
        <dbReference type="Proteomes" id="UP001062846"/>
    </source>
</evidence>
<keyword evidence="2" id="KW-1185">Reference proteome</keyword>
<dbReference type="EMBL" id="CM046396">
    <property type="protein sequence ID" value="KAI8537638.1"/>
    <property type="molecule type" value="Genomic_DNA"/>
</dbReference>
<evidence type="ECO:0000313" key="1">
    <source>
        <dbReference type="EMBL" id="KAI8537638.1"/>
    </source>
</evidence>
<sequence>MVIATVGIVEGDLSNPPLKKKVRGETLCSQGWECPGWSKYCCNETISDYFQTYQFENFFSKRNSPQAHAVGFWDYRSFITAAAVYQPLGFGTTGGKLMGMREVSAFLGVVGSQTSCKCSNCCNSRKHIRNDVTVTFDIVSFMVAVEFEVKGGYGVATGGPLAWGLCYNREMSPSQSYCDDSYKYTYPCSPGAEYYGRGAIPIYWNFNYGAAGESLKADLLNHPEYIEQNATLAFQAAIWRWMTPIKKSQPSAHEAFVGTWKPTKNDTLSYRLPGFGTAMNVLFGDQVCGQGDIDPMNVIMSHYQYYLDLLGVGRELAGPNLSCAEQKAFNPSSATASS</sequence>
<protein>
    <submittedName>
        <fullName evidence="1">Uncharacterized protein</fullName>
    </submittedName>
</protein>